<evidence type="ECO:0000256" key="1">
    <source>
        <dbReference type="ARBA" id="ARBA00023015"/>
    </source>
</evidence>
<dbReference type="Pfam" id="PF12833">
    <property type="entry name" value="HTH_18"/>
    <property type="match status" value="1"/>
</dbReference>
<keyword evidence="6" id="KW-1185">Reference proteome</keyword>
<protein>
    <submittedName>
        <fullName evidence="5">Xylose operon regulatory protein</fullName>
    </submittedName>
</protein>
<dbReference type="InterPro" id="IPR046335">
    <property type="entry name" value="LacI/GalR-like_sensor"/>
</dbReference>
<dbReference type="InterPro" id="IPR009057">
    <property type="entry name" value="Homeodomain-like_sf"/>
</dbReference>
<accession>A0A517TA60</accession>
<dbReference type="PROSITE" id="PS01124">
    <property type="entry name" value="HTH_ARAC_FAMILY_2"/>
    <property type="match status" value="1"/>
</dbReference>
<feature type="domain" description="HTH araC/xylS-type" evidence="4">
    <location>
        <begin position="284"/>
        <end position="382"/>
    </location>
</feature>
<evidence type="ECO:0000256" key="3">
    <source>
        <dbReference type="ARBA" id="ARBA00023163"/>
    </source>
</evidence>
<dbReference type="EMBL" id="CP036316">
    <property type="protein sequence ID" value="QDT65255.1"/>
    <property type="molecule type" value="Genomic_DNA"/>
</dbReference>
<reference evidence="5 6" key="1">
    <citation type="submission" date="2019-02" db="EMBL/GenBank/DDBJ databases">
        <title>Deep-cultivation of Planctomycetes and their phenomic and genomic characterization uncovers novel biology.</title>
        <authorList>
            <person name="Wiegand S."/>
            <person name="Jogler M."/>
            <person name="Boedeker C."/>
            <person name="Pinto D."/>
            <person name="Vollmers J."/>
            <person name="Rivas-Marin E."/>
            <person name="Kohn T."/>
            <person name="Peeters S.H."/>
            <person name="Heuer A."/>
            <person name="Rast P."/>
            <person name="Oberbeckmann S."/>
            <person name="Bunk B."/>
            <person name="Jeske O."/>
            <person name="Meyerdierks A."/>
            <person name="Storesund J.E."/>
            <person name="Kallscheuer N."/>
            <person name="Luecker S."/>
            <person name="Lage O.M."/>
            <person name="Pohl T."/>
            <person name="Merkel B.J."/>
            <person name="Hornburger P."/>
            <person name="Mueller R.-W."/>
            <person name="Bruemmer F."/>
            <person name="Labrenz M."/>
            <person name="Spormann A.M."/>
            <person name="Op den Camp H."/>
            <person name="Overmann J."/>
            <person name="Amann R."/>
            <person name="Jetten M.S.M."/>
            <person name="Mascher T."/>
            <person name="Medema M.H."/>
            <person name="Devos D.P."/>
            <person name="Kaster A.-K."/>
            <person name="Ovreas L."/>
            <person name="Rohde M."/>
            <person name="Galperin M.Y."/>
            <person name="Jogler C."/>
        </authorList>
    </citation>
    <scope>NUCLEOTIDE SEQUENCE [LARGE SCALE GENOMIC DNA]</scope>
    <source>
        <strain evidence="5 6">V22</strain>
    </source>
</reference>
<dbReference type="Gene3D" id="3.40.50.2300">
    <property type="match status" value="2"/>
</dbReference>
<evidence type="ECO:0000313" key="6">
    <source>
        <dbReference type="Proteomes" id="UP000319976"/>
    </source>
</evidence>
<evidence type="ECO:0000259" key="4">
    <source>
        <dbReference type="PROSITE" id="PS01124"/>
    </source>
</evidence>
<dbReference type="RefSeq" id="WP_145263104.1">
    <property type="nucleotide sequence ID" value="NZ_CP036316.1"/>
</dbReference>
<dbReference type="InterPro" id="IPR018060">
    <property type="entry name" value="HTH_AraC"/>
</dbReference>
<dbReference type="OrthoDB" id="9795616at2"/>
<proteinExistence type="predicted"/>
<dbReference type="InterPro" id="IPR020449">
    <property type="entry name" value="Tscrpt_reg_AraC-type_HTH"/>
</dbReference>
<dbReference type="Pfam" id="PF22177">
    <property type="entry name" value="PBP1_XylR"/>
    <property type="match status" value="1"/>
</dbReference>
<dbReference type="PRINTS" id="PR00032">
    <property type="entry name" value="HTHARAC"/>
</dbReference>
<dbReference type="InterPro" id="IPR054031">
    <property type="entry name" value="XylR_PBP1"/>
</dbReference>
<keyword evidence="3" id="KW-0804">Transcription</keyword>
<dbReference type="GO" id="GO:0000976">
    <property type="term" value="F:transcription cis-regulatory region binding"/>
    <property type="evidence" value="ECO:0007669"/>
    <property type="project" value="TreeGrafter"/>
</dbReference>
<dbReference type="PANTHER" id="PTHR30146:SF24">
    <property type="entry name" value="XYLOSE OPERON REGULATORY PROTEIN"/>
    <property type="match status" value="1"/>
</dbReference>
<dbReference type="CDD" id="cd01543">
    <property type="entry name" value="PBP1_XylR"/>
    <property type="match status" value="1"/>
</dbReference>
<dbReference type="SUPFAM" id="SSF46689">
    <property type="entry name" value="Homeodomain-like"/>
    <property type="match status" value="1"/>
</dbReference>
<dbReference type="SUPFAM" id="SSF53822">
    <property type="entry name" value="Periplasmic binding protein-like I"/>
    <property type="match status" value="1"/>
</dbReference>
<evidence type="ECO:0000313" key="5">
    <source>
        <dbReference type="EMBL" id="QDT65255.1"/>
    </source>
</evidence>
<dbReference type="Proteomes" id="UP000319976">
    <property type="component" value="Chromosome"/>
</dbReference>
<dbReference type="KEGG" id="chya:V22_25020"/>
<keyword evidence="2" id="KW-0238">DNA-binding</keyword>
<sequence length="387" mass="43288">MTNRPRVALLVETSRAYGRETLKGISRYIQEHESWSIMFRPHGFGHATPSWIADWNGDGIIALIDCKKTASLLIQSSVPAIDILGDVVTDQIPIVIPDNDEIAKLAFEYFQNQGFKSFAVCGFRLGQRAQLDQRCDSFKRLVETAGLSCAHFSSIGGSRKKVAWESEQEQIASWIDSLPKPLGLLACNDTRGREVLAACQLRGISVPEEVAVLGVGNDELLCRLSDGRLSSIDVNPLQTGYQAAGQLDRLMQGIEIPKLTRIAPLRVVSRCSTDTLAVNDPELSRALQFIRRYACDRIQVIDVVEEVNVERRVLERRFQKHLGHSPKAEIIRIQLAKASELLAETSLTNTEVAYRCGFNNASYFMDLFHRKIGKTPGEFRRLCIDEN</sequence>
<dbReference type="SMART" id="SM00342">
    <property type="entry name" value="HTH_ARAC"/>
    <property type="match status" value="1"/>
</dbReference>
<dbReference type="GO" id="GO:0003700">
    <property type="term" value="F:DNA-binding transcription factor activity"/>
    <property type="evidence" value="ECO:0007669"/>
    <property type="project" value="InterPro"/>
</dbReference>
<dbReference type="Gene3D" id="1.10.10.60">
    <property type="entry name" value="Homeodomain-like"/>
    <property type="match status" value="1"/>
</dbReference>
<name>A0A517TA60_9PLAN</name>
<organism evidence="5 6">
    <name type="scientific">Calycomorphotria hydatis</name>
    <dbReference type="NCBI Taxonomy" id="2528027"/>
    <lineage>
        <taxon>Bacteria</taxon>
        <taxon>Pseudomonadati</taxon>
        <taxon>Planctomycetota</taxon>
        <taxon>Planctomycetia</taxon>
        <taxon>Planctomycetales</taxon>
        <taxon>Planctomycetaceae</taxon>
        <taxon>Calycomorphotria</taxon>
    </lineage>
</organism>
<evidence type="ECO:0000256" key="2">
    <source>
        <dbReference type="ARBA" id="ARBA00023125"/>
    </source>
</evidence>
<dbReference type="InterPro" id="IPR028082">
    <property type="entry name" value="Peripla_BP_I"/>
</dbReference>
<dbReference type="PANTHER" id="PTHR30146">
    <property type="entry name" value="LACI-RELATED TRANSCRIPTIONAL REPRESSOR"/>
    <property type="match status" value="1"/>
</dbReference>
<keyword evidence="1" id="KW-0805">Transcription regulation</keyword>
<dbReference type="AlphaFoldDB" id="A0A517TA60"/>
<dbReference type="Pfam" id="PF13377">
    <property type="entry name" value="Peripla_BP_3"/>
    <property type="match status" value="1"/>
</dbReference>
<gene>
    <name evidence="5" type="primary">xylR_7</name>
    <name evidence="5" type="ORF">V22_25020</name>
</gene>